<protein>
    <recommendedName>
        <fullName evidence="4">DUF3299 domain-containing protein</fullName>
    </recommendedName>
</protein>
<reference evidence="2 3" key="1">
    <citation type="journal article" date="2019" name="Microb. Pathog.">
        <title>Comparison of VITEK 2, MALDI-TOF MS, 16S rRNA gene sequencing, and whole-genome sequencing for identification of Roseomonas mucosa.</title>
        <authorList>
            <person name="Rudolph W.W."/>
            <person name="Gunzer F."/>
            <person name="Trauth M."/>
            <person name="Bunk B."/>
            <person name="Bigge R."/>
            <person name="Schrottner P."/>
        </authorList>
    </citation>
    <scope>NUCLEOTIDE SEQUENCE [LARGE SCALE GENOMIC DNA]</scope>
    <source>
        <strain evidence="2 3">DSM 103800</strain>
    </source>
</reference>
<accession>A0ABU3MKR7</accession>
<keyword evidence="1" id="KW-0732">Signal</keyword>
<feature type="signal peptide" evidence="1">
    <location>
        <begin position="1"/>
        <end position="26"/>
    </location>
</feature>
<organism evidence="2 3">
    <name type="scientific">Roseomonas gilardii</name>
    <dbReference type="NCBI Taxonomy" id="257708"/>
    <lineage>
        <taxon>Bacteria</taxon>
        <taxon>Pseudomonadati</taxon>
        <taxon>Pseudomonadota</taxon>
        <taxon>Alphaproteobacteria</taxon>
        <taxon>Acetobacterales</taxon>
        <taxon>Roseomonadaceae</taxon>
        <taxon>Roseomonas</taxon>
    </lineage>
</organism>
<feature type="chain" id="PRO_5046079189" description="DUF3299 domain-containing protein" evidence="1">
    <location>
        <begin position="27"/>
        <end position="149"/>
    </location>
</feature>
<dbReference type="EMBL" id="JAVVDO010000061">
    <property type="protein sequence ID" value="MDT8333568.1"/>
    <property type="molecule type" value="Genomic_DNA"/>
</dbReference>
<evidence type="ECO:0000313" key="3">
    <source>
        <dbReference type="Proteomes" id="UP001258945"/>
    </source>
</evidence>
<proteinExistence type="predicted"/>
<dbReference type="Proteomes" id="UP001258945">
    <property type="component" value="Unassembled WGS sequence"/>
</dbReference>
<evidence type="ECO:0008006" key="4">
    <source>
        <dbReference type="Google" id="ProtNLM"/>
    </source>
</evidence>
<evidence type="ECO:0000256" key="1">
    <source>
        <dbReference type="SAM" id="SignalP"/>
    </source>
</evidence>
<dbReference type="RefSeq" id="WP_237183110.1">
    <property type="nucleotide sequence ID" value="NZ_CP015583.1"/>
</dbReference>
<comment type="caution">
    <text evidence="2">The sequence shown here is derived from an EMBL/GenBank/DDBJ whole genome shotgun (WGS) entry which is preliminary data.</text>
</comment>
<evidence type="ECO:0000313" key="2">
    <source>
        <dbReference type="EMBL" id="MDT8333568.1"/>
    </source>
</evidence>
<keyword evidence="3" id="KW-1185">Reference proteome</keyword>
<gene>
    <name evidence="2" type="ORF">RQ831_21165</name>
</gene>
<sequence length="149" mass="16468">MASSHMIGRRALFGAPALLLPGAAHAAPERIGFDELYGTWSVTGLRFSDKVQRLAGQLVSMRGYMAPPLSAEAIFFVLTREPMSICPFCSSDAEWPPDILVVYLRRRALPLDPSERIEVTGRLETGSWTDPESGFVSQLRLRDAEFARA</sequence>
<name>A0ABU3MKR7_9PROT</name>